<evidence type="ECO:0000256" key="1">
    <source>
        <dbReference type="SAM" id="MobiDB-lite"/>
    </source>
</evidence>
<evidence type="ECO:0000313" key="2">
    <source>
        <dbReference type="EMBL" id="EAZ23758.1"/>
    </source>
</evidence>
<dbReference type="EMBL" id="CM000139">
    <property type="protein sequence ID" value="EAZ23758.1"/>
    <property type="molecule type" value="Genomic_DNA"/>
</dbReference>
<reference evidence="2" key="2">
    <citation type="submission" date="2008-12" db="EMBL/GenBank/DDBJ databases">
        <title>Improved gene annotation of the rice (Oryza sativa) genomes.</title>
        <authorList>
            <person name="Wang J."/>
            <person name="Li R."/>
            <person name="Fan W."/>
            <person name="Huang Q."/>
            <person name="Zhang J."/>
            <person name="Zhou Y."/>
            <person name="Hu Y."/>
            <person name="Zi S."/>
            <person name="Li J."/>
            <person name="Ni P."/>
            <person name="Zheng H."/>
            <person name="Zhang Y."/>
            <person name="Zhao M."/>
            <person name="Hao Q."/>
            <person name="McDermott J."/>
            <person name="Samudrala R."/>
            <person name="Kristiansen K."/>
            <person name="Wong G.K.-S."/>
        </authorList>
    </citation>
    <scope>NUCLEOTIDE SEQUENCE</scope>
</reference>
<sequence>MSLYGASRNAAVREGARGGRPWAGKAGKAGPGAAAAGPQRVRAAPVLGSGLFSAASVASLAASACGIAAYVYVEADGESLTLTPTTPPPRPGGFAGAPGSATGGQPYFQPQVAYPATGYVANPAAAPPPTPYGGGGGGK</sequence>
<protein>
    <submittedName>
        <fullName evidence="2">Uncharacterized protein</fullName>
    </submittedName>
</protein>
<dbReference type="Proteomes" id="UP000007752">
    <property type="component" value="Chromosome 2"/>
</dbReference>
<accession>A3A8W9</accession>
<proteinExistence type="predicted"/>
<organism evidence="2">
    <name type="scientific">Oryza sativa subsp. japonica</name>
    <name type="common">Rice</name>
    <dbReference type="NCBI Taxonomy" id="39947"/>
    <lineage>
        <taxon>Eukaryota</taxon>
        <taxon>Viridiplantae</taxon>
        <taxon>Streptophyta</taxon>
        <taxon>Embryophyta</taxon>
        <taxon>Tracheophyta</taxon>
        <taxon>Spermatophyta</taxon>
        <taxon>Magnoliopsida</taxon>
        <taxon>Liliopsida</taxon>
        <taxon>Poales</taxon>
        <taxon>Poaceae</taxon>
        <taxon>BOP clade</taxon>
        <taxon>Oryzoideae</taxon>
        <taxon>Oryzeae</taxon>
        <taxon>Oryzinae</taxon>
        <taxon>Oryza</taxon>
        <taxon>Oryza sativa</taxon>
    </lineage>
</organism>
<name>A3A8W9_ORYSJ</name>
<reference evidence="2" key="1">
    <citation type="journal article" date="2005" name="PLoS Biol.">
        <title>The genomes of Oryza sativa: a history of duplications.</title>
        <authorList>
            <person name="Yu J."/>
            <person name="Wang J."/>
            <person name="Lin W."/>
            <person name="Li S."/>
            <person name="Li H."/>
            <person name="Zhou J."/>
            <person name="Ni P."/>
            <person name="Dong W."/>
            <person name="Hu S."/>
            <person name="Zeng C."/>
            <person name="Zhang J."/>
            <person name="Zhang Y."/>
            <person name="Li R."/>
            <person name="Xu Z."/>
            <person name="Li S."/>
            <person name="Li X."/>
            <person name="Zheng H."/>
            <person name="Cong L."/>
            <person name="Lin L."/>
            <person name="Yin J."/>
            <person name="Geng J."/>
            <person name="Li G."/>
            <person name="Shi J."/>
            <person name="Liu J."/>
            <person name="Lv H."/>
            <person name="Li J."/>
            <person name="Wang J."/>
            <person name="Deng Y."/>
            <person name="Ran L."/>
            <person name="Shi X."/>
            <person name="Wang X."/>
            <person name="Wu Q."/>
            <person name="Li C."/>
            <person name="Ren X."/>
            <person name="Wang J."/>
            <person name="Wang X."/>
            <person name="Li D."/>
            <person name="Liu D."/>
            <person name="Zhang X."/>
            <person name="Ji Z."/>
            <person name="Zhao W."/>
            <person name="Sun Y."/>
            <person name="Zhang Z."/>
            <person name="Bao J."/>
            <person name="Han Y."/>
            <person name="Dong L."/>
            <person name="Ji J."/>
            <person name="Chen P."/>
            <person name="Wu S."/>
            <person name="Liu J."/>
            <person name="Xiao Y."/>
            <person name="Bu D."/>
            <person name="Tan J."/>
            <person name="Yang L."/>
            <person name="Ye C."/>
            <person name="Zhang J."/>
            <person name="Xu J."/>
            <person name="Zhou Y."/>
            <person name="Yu Y."/>
            <person name="Zhang B."/>
            <person name="Zhuang S."/>
            <person name="Wei H."/>
            <person name="Liu B."/>
            <person name="Lei M."/>
            <person name="Yu H."/>
            <person name="Li Y."/>
            <person name="Xu H."/>
            <person name="Wei S."/>
            <person name="He X."/>
            <person name="Fang L."/>
            <person name="Zhang Z."/>
            <person name="Zhang Y."/>
            <person name="Huang X."/>
            <person name="Su Z."/>
            <person name="Tong W."/>
            <person name="Li J."/>
            <person name="Tong Z."/>
            <person name="Li S."/>
            <person name="Ye J."/>
            <person name="Wang L."/>
            <person name="Fang L."/>
            <person name="Lei T."/>
            <person name="Chen C."/>
            <person name="Chen H."/>
            <person name="Xu Z."/>
            <person name="Li H."/>
            <person name="Huang H."/>
            <person name="Zhang F."/>
            <person name="Xu H."/>
            <person name="Li N."/>
            <person name="Zhao C."/>
            <person name="Li S."/>
            <person name="Dong L."/>
            <person name="Huang Y."/>
            <person name="Li L."/>
            <person name="Xi Y."/>
            <person name="Qi Q."/>
            <person name="Li W."/>
            <person name="Zhang B."/>
            <person name="Hu W."/>
            <person name="Zhang Y."/>
            <person name="Tian X."/>
            <person name="Jiao Y."/>
            <person name="Liang X."/>
            <person name="Jin J."/>
            <person name="Gao L."/>
            <person name="Zheng W."/>
            <person name="Hao B."/>
            <person name="Liu S."/>
            <person name="Wang W."/>
            <person name="Yuan L."/>
            <person name="Cao M."/>
            <person name="McDermott J."/>
            <person name="Samudrala R."/>
            <person name="Wang J."/>
            <person name="Wong G.K."/>
            <person name="Yang H."/>
        </authorList>
    </citation>
    <scope>NUCLEOTIDE SEQUENCE [LARGE SCALE GENOMIC DNA]</scope>
</reference>
<feature type="region of interest" description="Disordered" evidence="1">
    <location>
        <begin position="81"/>
        <end position="109"/>
    </location>
</feature>
<feature type="compositionally biased region" description="Low complexity" evidence="1">
    <location>
        <begin position="19"/>
        <end position="39"/>
    </location>
</feature>
<gene>
    <name evidence="2" type="ORF">OsJ_07465</name>
</gene>
<dbReference type="AlphaFoldDB" id="A3A8W9"/>
<feature type="region of interest" description="Disordered" evidence="1">
    <location>
        <begin position="1"/>
        <end position="39"/>
    </location>
</feature>